<protein>
    <submittedName>
        <fullName evidence="1">Uncharacterized protein</fullName>
    </submittedName>
</protein>
<dbReference type="EMBL" id="LAZR01003663">
    <property type="protein sequence ID" value="KKN15949.1"/>
    <property type="molecule type" value="Genomic_DNA"/>
</dbReference>
<evidence type="ECO:0000313" key="1">
    <source>
        <dbReference type="EMBL" id="KKN15949.1"/>
    </source>
</evidence>
<organism evidence="1">
    <name type="scientific">marine sediment metagenome</name>
    <dbReference type="NCBI Taxonomy" id="412755"/>
    <lineage>
        <taxon>unclassified sequences</taxon>
        <taxon>metagenomes</taxon>
        <taxon>ecological metagenomes</taxon>
    </lineage>
</organism>
<accession>A0A0F9ND81</accession>
<comment type="caution">
    <text evidence="1">The sequence shown here is derived from an EMBL/GenBank/DDBJ whole genome shotgun (WGS) entry which is preliminary data.</text>
</comment>
<proteinExistence type="predicted"/>
<dbReference type="AlphaFoldDB" id="A0A0F9ND81"/>
<dbReference type="Pfam" id="PF13479">
    <property type="entry name" value="AAA_24"/>
    <property type="match status" value="1"/>
</dbReference>
<name>A0A0F9ND81_9ZZZZ</name>
<sequence length="260" mass="29025">MENYFSCLLVGPWGSGKSTAAATAPKPVLYLDMDNKLHKMVNLRPMIEKGDLIQWPITESLSMASLTRLATLQTKMGAKVVFQRPQGYLKLAEYIERLAASKCIIDRGNGKPSVKVATVVLDSYTTTNEHIKRLLLAVNSSVTMTQPLWGAQLTNFESLNNELLRLPANIIIICHEKLDKDELSGKISYRPLIDGQMSSKIGKDFEEVYAMQKTVMGGVAKYEMMTIGDNMRACRTSRDLPAIVEPDFGKIYAKEKEKTN</sequence>
<gene>
    <name evidence="1" type="ORF">LCGC14_0980820</name>
</gene>
<reference evidence="1" key="1">
    <citation type="journal article" date="2015" name="Nature">
        <title>Complex archaea that bridge the gap between prokaryotes and eukaryotes.</title>
        <authorList>
            <person name="Spang A."/>
            <person name="Saw J.H."/>
            <person name="Jorgensen S.L."/>
            <person name="Zaremba-Niedzwiedzka K."/>
            <person name="Martijn J."/>
            <person name="Lind A.E."/>
            <person name="van Eijk R."/>
            <person name="Schleper C."/>
            <person name="Guy L."/>
            <person name="Ettema T.J."/>
        </authorList>
    </citation>
    <scope>NUCLEOTIDE SEQUENCE</scope>
</reference>